<dbReference type="GO" id="GO:0005886">
    <property type="term" value="C:plasma membrane"/>
    <property type="evidence" value="ECO:0007669"/>
    <property type="project" value="TreeGrafter"/>
</dbReference>
<dbReference type="SUPFAM" id="SSF51905">
    <property type="entry name" value="FAD/NAD(P)-binding domain"/>
    <property type="match status" value="1"/>
</dbReference>
<evidence type="ECO:0000313" key="5">
    <source>
        <dbReference type="Proteomes" id="UP000281547"/>
    </source>
</evidence>
<accession>A0A433X7A5</accession>
<evidence type="ECO:0000256" key="1">
    <source>
        <dbReference type="ARBA" id="ARBA00009410"/>
    </source>
</evidence>
<dbReference type="OrthoDB" id="9787190at2"/>
<dbReference type="Gene3D" id="3.30.9.10">
    <property type="entry name" value="D-Amino Acid Oxidase, subunit A, domain 2"/>
    <property type="match status" value="2"/>
</dbReference>
<sequence length="447" mass="47727">MSTIIPDPVVTDARLPEKVDVVIIGGGIVGASTALFLAQAGVSVALCEKGLIGAEQSGRNWGWVRQMGRDPAELPLAMESLRLWRGMNERVGGETGFRQTGITYLCTNARETQAYEGWLEHAQAFQIGSRLIGRGDLSGLLPGISGGFVSALHTPTDGRAEPTMATPAIARAAAQAGAHVLTNCAVRGVETKAGRVSGVVTERGPIVAAQVVLAGGAWSRLFAGNLDIDFPQLKILGTVARIGPVDGVPDMPVGGGNFAFRKRHDGGYSIAMRNANVVPIVPDSFRLFADFVPSLIKQWHELKLRIGSRFLEEWRTPRRWALDEISPFERVRVLDPVPVERFNQNGLINVIKAFPAFANARIQQSWSGLIDVTPDAVPVIGPVASLPGFFIASGFSGHGFGIGPGAGQMMAELVMGEQTTVDAQPFALERFAKSANVSRAFINDSRG</sequence>
<proteinExistence type="inferred from homology"/>
<dbReference type="PANTHER" id="PTHR13847">
    <property type="entry name" value="SARCOSINE DEHYDROGENASE-RELATED"/>
    <property type="match status" value="1"/>
</dbReference>
<dbReference type="InterPro" id="IPR036188">
    <property type="entry name" value="FAD/NAD-bd_sf"/>
</dbReference>
<dbReference type="GO" id="GO:0005737">
    <property type="term" value="C:cytoplasm"/>
    <property type="evidence" value="ECO:0007669"/>
    <property type="project" value="TreeGrafter"/>
</dbReference>
<evidence type="ECO:0000313" key="4">
    <source>
        <dbReference type="EMBL" id="RUT29942.1"/>
    </source>
</evidence>
<dbReference type="Proteomes" id="UP000281547">
    <property type="component" value="Unassembled WGS sequence"/>
</dbReference>
<dbReference type="EMBL" id="RZNJ01000004">
    <property type="protein sequence ID" value="RUT29942.1"/>
    <property type="molecule type" value="Genomic_DNA"/>
</dbReference>
<organism evidence="4 5">
    <name type="scientific">Arsenicitalea aurantiaca</name>
    <dbReference type="NCBI Taxonomy" id="1783274"/>
    <lineage>
        <taxon>Bacteria</taxon>
        <taxon>Pseudomonadati</taxon>
        <taxon>Pseudomonadota</taxon>
        <taxon>Alphaproteobacteria</taxon>
        <taxon>Hyphomicrobiales</taxon>
        <taxon>Devosiaceae</taxon>
        <taxon>Arsenicitalea</taxon>
    </lineage>
</organism>
<dbReference type="Gene3D" id="3.50.50.60">
    <property type="entry name" value="FAD/NAD(P)-binding domain"/>
    <property type="match status" value="2"/>
</dbReference>
<comment type="similarity">
    <text evidence="1">Belongs to the DadA oxidoreductase family.</text>
</comment>
<evidence type="ECO:0000256" key="2">
    <source>
        <dbReference type="ARBA" id="ARBA00023002"/>
    </source>
</evidence>
<dbReference type="RefSeq" id="WP_127188722.1">
    <property type="nucleotide sequence ID" value="NZ_RZNJ01000004.1"/>
</dbReference>
<comment type="caution">
    <text evidence="4">The sequence shown here is derived from an EMBL/GenBank/DDBJ whole genome shotgun (WGS) entry which is preliminary data.</text>
</comment>
<dbReference type="GO" id="GO:0055130">
    <property type="term" value="P:D-alanine catabolic process"/>
    <property type="evidence" value="ECO:0007669"/>
    <property type="project" value="TreeGrafter"/>
</dbReference>
<evidence type="ECO:0000259" key="3">
    <source>
        <dbReference type="Pfam" id="PF01266"/>
    </source>
</evidence>
<dbReference type="AlphaFoldDB" id="A0A433X7A5"/>
<gene>
    <name evidence="4" type="ORF">EMQ25_11390</name>
</gene>
<keyword evidence="5" id="KW-1185">Reference proteome</keyword>
<keyword evidence="2" id="KW-0560">Oxidoreductase</keyword>
<dbReference type="PANTHER" id="PTHR13847:SF280">
    <property type="entry name" value="D-AMINO ACID DEHYDROGENASE"/>
    <property type="match status" value="1"/>
</dbReference>
<name>A0A433X7A5_9HYPH</name>
<protein>
    <submittedName>
        <fullName evidence="4">FAD-binding oxidoreductase</fullName>
    </submittedName>
</protein>
<dbReference type="Pfam" id="PF01266">
    <property type="entry name" value="DAO"/>
    <property type="match status" value="1"/>
</dbReference>
<dbReference type="GO" id="GO:0008718">
    <property type="term" value="F:D-amino-acid dehydrogenase activity"/>
    <property type="evidence" value="ECO:0007669"/>
    <property type="project" value="TreeGrafter"/>
</dbReference>
<feature type="domain" description="FAD dependent oxidoreductase" evidence="3">
    <location>
        <begin position="20"/>
        <end position="413"/>
    </location>
</feature>
<reference evidence="4 5" key="1">
    <citation type="journal article" date="2016" name="Int. J. Syst. Evol. Microbiol.">
        <title>Arsenicitalea aurantiaca gen. nov., sp. nov., a new member of the family Hyphomicrobiaceae, isolated from high-arsenic sediment.</title>
        <authorList>
            <person name="Mu Y."/>
            <person name="Zhou L."/>
            <person name="Zeng X.C."/>
            <person name="Liu L."/>
            <person name="Pan Y."/>
            <person name="Chen X."/>
            <person name="Wang J."/>
            <person name="Li S."/>
            <person name="Li W.J."/>
            <person name="Wang Y."/>
        </authorList>
    </citation>
    <scope>NUCLEOTIDE SEQUENCE [LARGE SCALE GENOMIC DNA]</scope>
    <source>
        <strain evidence="4 5">42-50</strain>
    </source>
</reference>
<dbReference type="InterPro" id="IPR006076">
    <property type="entry name" value="FAD-dep_OxRdtase"/>
</dbReference>